<evidence type="ECO:0000313" key="1">
    <source>
        <dbReference type="EMBL" id="JAE14412.1"/>
    </source>
</evidence>
<name>A0A0A9FQ41_ARUDO</name>
<reference evidence="1" key="2">
    <citation type="journal article" date="2015" name="Data Brief">
        <title>Shoot transcriptome of the giant reed, Arundo donax.</title>
        <authorList>
            <person name="Barrero R.A."/>
            <person name="Guerrero F.D."/>
            <person name="Moolhuijzen P."/>
            <person name="Goolsby J.A."/>
            <person name="Tidwell J."/>
            <person name="Bellgard S.E."/>
            <person name="Bellgard M.I."/>
        </authorList>
    </citation>
    <scope>NUCLEOTIDE SEQUENCE</scope>
    <source>
        <tissue evidence="1">Shoot tissue taken approximately 20 cm above the soil surface</tissue>
    </source>
</reference>
<protein>
    <submittedName>
        <fullName evidence="1">MATE1</fullName>
    </submittedName>
</protein>
<proteinExistence type="predicted"/>
<accession>A0A0A9FQ41</accession>
<dbReference type="EMBL" id="GBRH01183484">
    <property type="protein sequence ID" value="JAE14412.1"/>
    <property type="molecule type" value="Transcribed_RNA"/>
</dbReference>
<reference evidence="1" key="1">
    <citation type="submission" date="2014-09" db="EMBL/GenBank/DDBJ databases">
        <authorList>
            <person name="Magalhaes I.L.F."/>
            <person name="Oliveira U."/>
            <person name="Santos F.R."/>
            <person name="Vidigal T.H.D.A."/>
            <person name="Brescovit A.D."/>
            <person name="Santos A.J."/>
        </authorList>
    </citation>
    <scope>NUCLEOTIDE SEQUENCE</scope>
    <source>
        <tissue evidence="1">Shoot tissue taken approximately 20 cm above the soil surface</tissue>
    </source>
</reference>
<organism evidence="1">
    <name type="scientific">Arundo donax</name>
    <name type="common">Giant reed</name>
    <name type="synonym">Donax arundinaceus</name>
    <dbReference type="NCBI Taxonomy" id="35708"/>
    <lineage>
        <taxon>Eukaryota</taxon>
        <taxon>Viridiplantae</taxon>
        <taxon>Streptophyta</taxon>
        <taxon>Embryophyta</taxon>
        <taxon>Tracheophyta</taxon>
        <taxon>Spermatophyta</taxon>
        <taxon>Magnoliopsida</taxon>
        <taxon>Liliopsida</taxon>
        <taxon>Poales</taxon>
        <taxon>Poaceae</taxon>
        <taxon>PACMAD clade</taxon>
        <taxon>Arundinoideae</taxon>
        <taxon>Arundineae</taxon>
        <taxon>Arundo</taxon>
    </lineage>
</organism>
<sequence length="10" mass="1120">MESFSSCARC</sequence>